<dbReference type="Pfam" id="PF08806">
    <property type="entry name" value="Sep15_SelM"/>
    <property type="match status" value="1"/>
</dbReference>
<protein>
    <submittedName>
        <fullName evidence="4">Selenoprotein M</fullName>
    </submittedName>
</protein>
<evidence type="ECO:0000259" key="3">
    <source>
        <dbReference type="Pfam" id="PF08806"/>
    </source>
</evidence>
<evidence type="ECO:0000256" key="1">
    <source>
        <dbReference type="ARBA" id="ARBA00005742"/>
    </source>
</evidence>
<dbReference type="AlphaFoldDB" id="A0A2G8KUT8"/>
<dbReference type="Gene3D" id="3.40.30.50">
    <property type="entry name" value="Sep15/SelM thioredoxin-like domain, active-site redox motif"/>
    <property type="match status" value="1"/>
</dbReference>
<dbReference type="InterPro" id="IPR014912">
    <property type="entry name" value="Sep15_SelM_dom"/>
</dbReference>
<sequence length="81" mass="9295">MCHNVEFKPKPGAPPFLVLLDGEGEEIERFDLAKKNREECNEFLSNLGFFKKESREGEVPEEYQTGPYLPVVPNIKPDDEL</sequence>
<dbReference type="SUPFAM" id="SSF52833">
    <property type="entry name" value="Thioredoxin-like"/>
    <property type="match status" value="1"/>
</dbReference>
<dbReference type="EMBL" id="MRZV01000357">
    <property type="protein sequence ID" value="PIK51761.1"/>
    <property type="molecule type" value="Genomic_DNA"/>
</dbReference>
<evidence type="ECO:0000313" key="5">
    <source>
        <dbReference type="Proteomes" id="UP000230750"/>
    </source>
</evidence>
<gene>
    <name evidence="4" type="ORF">BSL78_11351</name>
</gene>
<dbReference type="STRING" id="307972.A0A2G8KUT8"/>
<accession>A0A2G8KUT8</accession>
<dbReference type="InterPro" id="IPR036249">
    <property type="entry name" value="Thioredoxin-like_sf"/>
</dbReference>
<comment type="similarity">
    <text evidence="1">Belongs to the selenoprotein M/F family.</text>
</comment>
<feature type="domain" description="Selenoprotein F/M" evidence="3">
    <location>
        <begin position="3"/>
        <end position="49"/>
    </location>
</feature>
<dbReference type="OrthoDB" id="25165at2759"/>
<keyword evidence="5" id="KW-1185">Reference proteome</keyword>
<feature type="region of interest" description="Disordered" evidence="2">
    <location>
        <begin position="54"/>
        <end position="81"/>
    </location>
</feature>
<evidence type="ECO:0000313" key="4">
    <source>
        <dbReference type="EMBL" id="PIK51761.1"/>
    </source>
</evidence>
<proteinExistence type="inferred from homology"/>
<reference evidence="4 5" key="1">
    <citation type="journal article" date="2017" name="PLoS Biol.">
        <title>The sea cucumber genome provides insights into morphological evolution and visceral regeneration.</title>
        <authorList>
            <person name="Zhang X."/>
            <person name="Sun L."/>
            <person name="Yuan J."/>
            <person name="Sun Y."/>
            <person name="Gao Y."/>
            <person name="Zhang L."/>
            <person name="Li S."/>
            <person name="Dai H."/>
            <person name="Hamel J.F."/>
            <person name="Liu C."/>
            <person name="Yu Y."/>
            <person name="Liu S."/>
            <person name="Lin W."/>
            <person name="Guo K."/>
            <person name="Jin S."/>
            <person name="Xu P."/>
            <person name="Storey K.B."/>
            <person name="Huan P."/>
            <person name="Zhang T."/>
            <person name="Zhou Y."/>
            <person name="Zhang J."/>
            <person name="Lin C."/>
            <person name="Li X."/>
            <person name="Xing L."/>
            <person name="Huo D."/>
            <person name="Sun M."/>
            <person name="Wang L."/>
            <person name="Mercier A."/>
            <person name="Li F."/>
            <person name="Yang H."/>
            <person name="Xiang J."/>
        </authorList>
    </citation>
    <scope>NUCLEOTIDE SEQUENCE [LARGE SCALE GENOMIC DNA]</scope>
    <source>
        <strain evidence="4">Shaxun</strain>
        <tissue evidence="4">Muscle</tissue>
    </source>
</reference>
<dbReference type="Proteomes" id="UP000230750">
    <property type="component" value="Unassembled WGS sequence"/>
</dbReference>
<dbReference type="InterPro" id="IPR038219">
    <property type="entry name" value="Sep15/SelM_sf"/>
</dbReference>
<evidence type="ECO:0000256" key="2">
    <source>
        <dbReference type="SAM" id="MobiDB-lite"/>
    </source>
</evidence>
<name>A0A2G8KUT8_STIJA</name>
<organism evidence="4 5">
    <name type="scientific">Stichopus japonicus</name>
    <name type="common">Sea cucumber</name>
    <dbReference type="NCBI Taxonomy" id="307972"/>
    <lineage>
        <taxon>Eukaryota</taxon>
        <taxon>Metazoa</taxon>
        <taxon>Echinodermata</taxon>
        <taxon>Eleutherozoa</taxon>
        <taxon>Echinozoa</taxon>
        <taxon>Holothuroidea</taxon>
        <taxon>Aspidochirotacea</taxon>
        <taxon>Aspidochirotida</taxon>
        <taxon>Stichopodidae</taxon>
        <taxon>Apostichopus</taxon>
    </lineage>
</organism>
<comment type="caution">
    <text evidence="4">The sequence shown here is derived from an EMBL/GenBank/DDBJ whole genome shotgun (WGS) entry which is preliminary data.</text>
</comment>